<dbReference type="InterPro" id="IPR043128">
    <property type="entry name" value="Rev_trsase/Diguanyl_cyclase"/>
</dbReference>
<feature type="transmembrane region" description="Helical" evidence="6">
    <location>
        <begin position="23"/>
        <end position="42"/>
    </location>
</feature>
<keyword evidence="5 6" id="KW-0472">Membrane</keyword>
<dbReference type="NCBIfam" id="TIGR00229">
    <property type="entry name" value="sensory_box"/>
    <property type="match status" value="2"/>
</dbReference>
<evidence type="ECO:0000256" key="3">
    <source>
        <dbReference type="ARBA" id="ARBA00022692"/>
    </source>
</evidence>
<dbReference type="InterPro" id="IPR001610">
    <property type="entry name" value="PAC"/>
</dbReference>
<evidence type="ECO:0000256" key="4">
    <source>
        <dbReference type="ARBA" id="ARBA00022989"/>
    </source>
</evidence>
<keyword evidence="2" id="KW-1003">Cell membrane</keyword>
<dbReference type="PROSITE" id="PS50887">
    <property type="entry name" value="GGDEF"/>
    <property type="match status" value="1"/>
</dbReference>
<feature type="domain" description="PAS" evidence="7">
    <location>
        <begin position="372"/>
        <end position="442"/>
    </location>
</feature>
<evidence type="ECO:0000256" key="5">
    <source>
        <dbReference type="ARBA" id="ARBA00023136"/>
    </source>
</evidence>
<dbReference type="SUPFAM" id="SSF55073">
    <property type="entry name" value="Nucleotide cyclase"/>
    <property type="match status" value="1"/>
</dbReference>
<keyword evidence="13" id="KW-1185">Reference proteome</keyword>
<dbReference type="EMBL" id="FNCY01000007">
    <property type="protein sequence ID" value="SDH64796.1"/>
    <property type="molecule type" value="Genomic_DNA"/>
</dbReference>
<dbReference type="SMART" id="SM00091">
    <property type="entry name" value="PAS"/>
    <property type="match status" value="2"/>
</dbReference>
<dbReference type="PANTHER" id="PTHR44757:SF2">
    <property type="entry name" value="BIOFILM ARCHITECTURE MAINTENANCE PROTEIN MBAA"/>
    <property type="match status" value="1"/>
</dbReference>
<dbReference type="Pfam" id="PF00989">
    <property type="entry name" value="PAS"/>
    <property type="match status" value="1"/>
</dbReference>
<dbReference type="RefSeq" id="WP_091937210.1">
    <property type="nucleotide sequence ID" value="NZ_FNCY01000007.1"/>
</dbReference>
<dbReference type="CDD" id="cd12914">
    <property type="entry name" value="PDC1_DGC_like"/>
    <property type="match status" value="1"/>
</dbReference>
<feature type="domain" description="HAMP" evidence="10">
    <location>
        <begin position="321"/>
        <end position="374"/>
    </location>
</feature>
<dbReference type="Proteomes" id="UP000198607">
    <property type="component" value="Unassembled WGS sequence"/>
</dbReference>
<dbReference type="SUPFAM" id="SSF141868">
    <property type="entry name" value="EAL domain-like"/>
    <property type="match status" value="1"/>
</dbReference>
<dbReference type="PROSITE" id="PS50883">
    <property type="entry name" value="EAL"/>
    <property type="match status" value="1"/>
</dbReference>
<dbReference type="InterPro" id="IPR003660">
    <property type="entry name" value="HAMP_dom"/>
</dbReference>
<dbReference type="InterPro" id="IPR052155">
    <property type="entry name" value="Biofilm_reg_signaling"/>
</dbReference>
<dbReference type="SUPFAM" id="SSF55785">
    <property type="entry name" value="PYP-like sensor domain (PAS domain)"/>
    <property type="match status" value="2"/>
</dbReference>
<feature type="domain" description="PAC" evidence="8">
    <location>
        <begin position="446"/>
        <end position="498"/>
    </location>
</feature>
<dbReference type="Gene3D" id="6.10.340.10">
    <property type="match status" value="1"/>
</dbReference>
<dbReference type="AlphaFoldDB" id="A0A1G8E4C5"/>
<dbReference type="PROSITE" id="PS50113">
    <property type="entry name" value="PAC"/>
    <property type="match status" value="2"/>
</dbReference>
<dbReference type="SMART" id="SM00304">
    <property type="entry name" value="HAMP"/>
    <property type="match status" value="1"/>
</dbReference>
<dbReference type="OrthoDB" id="9813903at2"/>
<dbReference type="CDD" id="cd01948">
    <property type="entry name" value="EAL"/>
    <property type="match status" value="1"/>
</dbReference>
<evidence type="ECO:0000256" key="2">
    <source>
        <dbReference type="ARBA" id="ARBA00022475"/>
    </source>
</evidence>
<dbReference type="InterPro" id="IPR033479">
    <property type="entry name" value="dCache_1"/>
</dbReference>
<dbReference type="InterPro" id="IPR000160">
    <property type="entry name" value="GGDEF_dom"/>
</dbReference>
<comment type="subcellular location">
    <subcellularLocation>
        <location evidence="1">Cell membrane</location>
        <topology evidence="1">Multi-pass membrane protein</topology>
    </subcellularLocation>
</comment>
<dbReference type="InterPro" id="IPR000014">
    <property type="entry name" value="PAS"/>
</dbReference>
<dbReference type="Gene3D" id="3.30.70.270">
    <property type="match status" value="1"/>
</dbReference>
<dbReference type="Pfam" id="PF00990">
    <property type="entry name" value="GGDEF"/>
    <property type="match status" value="1"/>
</dbReference>
<dbReference type="InterPro" id="IPR001633">
    <property type="entry name" value="EAL_dom"/>
</dbReference>
<feature type="transmembrane region" description="Helical" evidence="6">
    <location>
        <begin position="301"/>
        <end position="320"/>
    </location>
</feature>
<keyword evidence="4 6" id="KW-1133">Transmembrane helix</keyword>
<evidence type="ECO:0000259" key="11">
    <source>
        <dbReference type="PROSITE" id="PS50887"/>
    </source>
</evidence>
<dbReference type="CDD" id="cd01949">
    <property type="entry name" value="GGDEF"/>
    <property type="match status" value="1"/>
</dbReference>
<feature type="domain" description="GGDEF" evidence="11">
    <location>
        <begin position="652"/>
        <end position="786"/>
    </location>
</feature>
<dbReference type="InterPro" id="IPR035919">
    <property type="entry name" value="EAL_sf"/>
</dbReference>
<dbReference type="InterPro" id="IPR013767">
    <property type="entry name" value="PAS_fold"/>
</dbReference>
<dbReference type="Gene3D" id="3.20.20.450">
    <property type="entry name" value="EAL domain"/>
    <property type="match status" value="1"/>
</dbReference>
<accession>A0A1G8E4C5</accession>
<dbReference type="STRING" id="83767.SAMN05660652_02026"/>
<dbReference type="SMART" id="SM00086">
    <property type="entry name" value="PAC"/>
    <property type="match status" value="2"/>
</dbReference>
<keyword evidence="3 6" id="KW-0812">Transmembrane</keyword>
<dbReference type="InterPro" id="IPR000700">
    <property type="entry name" value="PAS-assoc_C"/>
</dbReference>
<dbReference type="Pfam" id="PF00563">
    <property type="entry name" value="EAL"/>
    <property type="match status" value="1"/>
</dbReference>
<evidence type="ECO:0000259" key="7">
    <source>
        <dbReference type="PROSITE" id="PS50112"/>
    </source>
</evidence>
<evidence type="ECO:0000259" key="8">
    <source>
        <dbReference type="PROSITE" id="PS50113"/>
    </source>
</evidence>
<dbReference type="PANTHER" id="PTHR44757">
    <property type="entry name" value="DIGUANYLATE CYCLASE DGCP"/>
    <property type="match status" value="1"/>
</dbReference>
<proteinExistence type="predicted"/>
<dbReference type="PROSITE" id="PS50885">
    <property type="entry name" value="HAMP"/>
    <property type="match status" value="1"/>
</dbReference>
<dbReference type="GO" id="GO:0006355">
    <property type="term" value="P:regulation of DNA-templated transcription"/>
    <property type="evidence" value="ECO:0007669"/>
    <property type="project" value="InterPro"/>
</dbReference>
<feature type="domain" description="PAC" evidence="8">
    <location>
        <begin position="568"/>
        <end position="620"/>
    </location>
</feature>
<name>A0A1G8E4C5_9RHOO</name>
<dbReference type="InterPro" id="IPR035965">
    <property type="entry name" value="PAS-like_dom_sf"/>
</dbReference>
<protein>
    <submittedName>
        <fullName evidence="12">PAS domain S-box-containing protein/diguanylate cyclase (GGDEF) domain-containing protein</fullName>
    </submittedName>
</protein>
<dbReference type="Pfam" id="PF02743">
    <property type="entry name" value="dCache_1"/>
    <property type="match status" value="1"/>
</dbReference>
<evidence type="ECO:0000259" key="9">
    <source>
        <dbReference type="PROSITE" id="PS50883"/>
    </source>
</evidence>
<feature type="domain" description="EAL" evidence="9">
    <location>
        <begin position="795"/>
        <end position="1049"/>
    </location>
</feature>
<dbReference type="Gene3D" id="3.30.450.20">
    <property type="entry name" value="PAS domain"/>
    <property type="match status" value="3"/>
</dbReference>
<evidence type="ECO:0000313" key="12">
    <source>
        <dbReference type="EMBL" id="SDH64796.1"/>
    </source>
</evidence>
<evidence type="ECO:0000313" key="13">
    <source>
        <dbReference type="Proteomes" id="UP000198607"/>
    </source>
</evidence>
<dbReference type="CDD" id="cd18774">
    <property type="entry name" value="PDC2_HK_sensor"/>
    <property type="match status" value="1"/>
</dbReference>
<feature type="domain" description="PAS" evidence="7">
    <location>
        <begin position="492"/>
        <end position="551"/>
    </location>
</feature>
<evidence type="ECO:0000259" key="10">
    <source>
        <dbReference type="PROSITE" id="PS50885"/>
    </source>
</evidence>
<dbReference type="PROSITE" id="PS50112">
    <property type="entry name" value="PAS"/>
    <property type="match status" value="2"/>
</dbReference>
<dbReference type="FunFam" id="3.30.70.270:FF:000001">
    <property type="entry name" value="Diguanylate cyclase domain protein"/>
    <property type="match status" value="1"/>
</dbReference>
<reference evidence="12 13" key="1">
    <citation type="submission" date="2016-10" db="EMBL/GenBank/DDBJ databases">
        <authorList>
            <person name="de Groot N.N."/>
        </authorList>
    </citation>
    <scope>NUCLEOTIDE SEQUENCE [LARGE SCALE GENOMIC DNA]</scope>
    <source>
        <strain evidence="12 13">DSM 5885</strain>
    </source>
</reference>
<dbReference type="Pfam" id="PF13426">
    <property type="entry name" value="PAS_9"/>
    <property type="match status" value="1"/>
</dbReference>
<dbReference type="GO" id="GO:0005886">
    <property type="term" value="C:plasma membrane"/>
    <property type="evidence" value="ECO:0007669"/>
    <property type="project" value="UniProtKB-SubCell"/>
</dbReference>
<dbReference type="CDD" id="cd06225">
    <property type="entry name" value="HAMP"/>
    <property type="match status" value="1"/>
</dbReference>
<organism evidence="12 13">
    <name type="scientific">Propionivibrio dicarboxylicus</name>
    <dbReference type="NCBI Taxonomy" id="83767"/>
    <lineage>
        <taxon>Bacteria</taxon>
        <taxon>Pseudomonadati</taxon>
        <taxon>Pseudomonadota</taxon>
        <taxon>Betaproteobacteria</taxon>
        <taxon>Rhodocyclales</taxon>
        <taxon>Rhodocyclaceae</taxon>
        <taxon>Propionivibrio</taxon>
    </lineage>
</organism>
<evidence type="ECO:0000256" key="1">
    <source>
        <dbReference type="ARBA" id="ARBA00004651"/>
    </source>
</evidence>
<dbReference type="SMART" id="SM00052">
    <property type="entry name" value="EAL"/>
    <property type="match status" value="1"/>
</dbReference>
<dbReference type="InterPro" id="IPR029787">
    <property type="entry name" value="Nucleotide_cyclase"/>
</dbReference>
<dbReference type="SMART" id="SM00267">
    <property type="entry name" value="GGDEF"/>
    <property type="match status" value="1"/>
</dbReference>
<dbReference type="GO" id="GO:0007165">
    <property type="term" value="P:signal transduction"/>
    <property type="evidence" value="ECO:0007669"/>
    <property type="project" value="InterPro"/>
</dbReference>
<sequence>MSSGVSRVLDVLRRSWRSLRTKTIVVTLAIFVAGIWSLTFYASHYLRGDMVRLLGEQQFSTVTLVADRVNHEFEDRVTALEEVAHQASAAMHDGPAAMQAHLDRWKDIETKFNGGTFATGVDGVAIAAVPRAPERVGVDYSDREYTRIALREGRPVIGDPIVGRTLKVPVIVVAVPIHDPDGKITGMLAGVVNMEKDNFIDQITTAQYGRTGGYLLVVPRLRLVATATDKSRVMEALPPPGHIALIDRFIEGYEGFGVTVNQHGREMLASAKRIPAAGWYVAALLPTDEAFSPIREMERRIVMATMFLTLLAGSLIWIFLKRQVAPLIEATEALQSFSPAAGEEQPLPVVRDDEIGQLVTGFNTLLQSLGQRKTLLRQILDTSSVGIFLVDLDGCITLANRRMHEMFGYPDEELVGCQYVDLIHPSEREVGRMRMLKLLASEITAVDTDRLYWRQDGSQFWGHLNGRSLVDANNVRQGLVGVIADIDARKQSEQQLQLAASVFSHAREGITITAADGTIIDVNEAFTRITGYRREEALGKNPRIIKSEHHPPEFYAAMWRDLIEAGFWSGEIWNRRKNGELYPELLTISAVRDDSGKTLHYVAMFTDITPMKEHEEQLRQMAHYDLLTTLPNRALLADRLQQALSQANRHKRRVAVVCLDLDGFKAVNDTYGHKVGDDLLVALSSRMRQTLRDVDTLARIGGDEFVAVISDLGDNADCVPLLNRLLDAAAQAHTVDGIVLQVTASLGVTFYPQAEEVNADQLMRQADQAMYQSKLLGKNRYHIFDQDLHRSVRDIHESIEEVRRGLAAGDFVLYYQPKVSMSSGAVVGVEALIRWRHPSRGLVPPGQFLPVIENQPLAIELGEWVIRSALAQLQAWQAGGVELAASVNVGARQLQQRDFAQCLRAILAEYPDVVPERLEIEILETSALEDMAGVCRIIAECQEFGVNFSLDDFGTGYSSLSYLKRLSVNQLKIDQSFVRDMLEDPDDLTILEGMISMAGAFRKQVIAEGVETVAHGRLLQQLGCDLAQGYGIAVPMPAADIPGWIATWRPDPQWLGVRALRREHLPPLFAIVEHRAWVAALAAHVGGQGDVPVHDHGKCRLSQWLSATQAAHPALDGRLAELESCHQAANERAAAMLDAYRDGRGGDVEAHLGELKSLADRLFEGFNALMQVID</sequence>
<dbReference type="Gene3D" id="1.20.120.30">
    <property type="entry name" value="Aspartate receptor, ligand-binding domain"/>
    <property type="match status" value="1"/>
</dbReference>
<evidence type="ECO:0000256" key="6">
    <source>
        <dbReference type="SAM" id="Phobius"/>
    </source>
</evidence>
<dbReference type="Pfam" id="PF00672">
    <property type="entry name" value="HAMP"/>
    <property type="match status" value="1"/>
</dbReference>
<dbReference type="NCBIfam" id="TIGR00254">
    <property type="entry name" value="GGDEF"/>
    <property type="match status" value="1"/>
</dbReference>
<dbReference type="GO" id="GO:0003824">
    <property type="term" value="F:catalytic activity"/>
    <property type="evidence" value="ECO:0007669"/>
    <property type="project" value="UniProtKB-ARBA"/>
</dbReference>
<gene>
    <name evidence="12" type="ORF">SAMN05660652_02026</name>
</gene>
<dbReference type="CDD" id="cd00130">
    <property type="entry name" value="PAS"/>
    <property type="match status" value="2"/>
</dbReference>